<evidence type="ECO:0000313" key="3">
    <source>
        <dbReference type="Proteomes" id="UP000655751"/>
    </source>
</evidence>
<dbReference type="AlphaFoldDB" id="A0A931ID69"/>
<keyword evidence="1" id="KW-0812">Transmembrane</keyword>
<protein>
    <submittedName>
        <fullName evidence="2">Uncharacterized protein</fullName>
    </submittedName>
</protein>
<keyword evidence="1" id="KW-1133">Transmembrane helix</keyword>
<organism evidence="2 3">
    <name type="scientific">Nocardia bovistercoris</name>
    <dbReference type="NCBI Taxonomy" id="2785916"/>
    <lineage>
        <taxon>Bacteria</taxon>
        <taxon>Bacillati</taxon>
        <taxon>Actinomycetota</taxon>
        <taxon>Actinomycetes</taxon>
        <taxon>Mycobacteriales</taxon>
        <taxon>Nocardiaceae</taxon>
        <taxon>Nocardia</taxon>
    </lineage>
</organism>
<keyword evidence="1" id="KW-0472">Membrane</keyword>
<name>A0A931ID69_9NOCA</name>
<dbReference type="EMBL" id="JADMLG010000009">
    <property type="protein sequence ID" value="MBH0778991.1"/>
    <property type="molecule type" value="Genomic_DNA"/>
</dbReference>
<dbReference type="Proteomes" id="UP000655751">
    <property type="component" value="Unassembled WGS sequence"/>
</dbReference>
<reference evidence="2" key="1">
    <citation type="submission" date="2020-11" db="EMBL/GenBank/DDBJ databases">
        <title>Nocardia NEAU-351.nov., a novel actinomycete isolated from the cow dung.</title>
        <authorList>
            <person name="Zhang X."/>
        </authorList>
    </citation>
    <scope>NUCLEOTIDE SEQUENCE</scope>
    <source>
        <strain evidence="2">NEAU-351</strain>
    </source>
</reference>
<keyword evidence="3" id="KW-1185">Reference proteome</keyword>
<comment type="caution">
    <text evidence="2">The sequence shown here is derived from an EMBL/GenBank/DDBJ whole genome shotgun (WGS) entry which is preliminary data.</text>
</comment>
<evidence type="ECO:0000256" key="1">
    <source>
        <dbReference type="SAM" id="Phobius"/>
    </source>
</evidence>
<feature type="transmembrane region" description="Helical" evidence="1">
    <location>
        <begin position="52"/>
        <end position="72"/>
    </location>
</feature>
<gene>
    <name evidence="2" type="ORF">IT779_22195</name>
</gene>
<accession>A0A931ID69</accession>
<sequence>MYGNSVAGQRAGGAVATTTIVLASTGAVLNLIGALRLGFDFYDDPGRFDNSLAVIAVLGGLLLAAVLVYGSVLIHRGEEAGRYVVLVAAGAWATIAVIGLLAALIGYSSDYGVHWFADASRVAETLFATCGLPGTVTALIEGDWAANAAAAALPTLTAMTAIPRSRN</sequence>
<feature type="transmembrane region" description="Helical" evidence="1">
    <location>
        <begin position="12"/>
        <end position="32"/>
    </location>
</feature>
<evidence type="ECO:0000313" key="2">
    <source>
        <dbReference type="EMBL" id="MBH0778991.1"/>
    </source>
</evidence>
<proteinExistence type="predicted"/>
<feature type="transmembrane region" description="Helical" evidence="1">
    <location>
        <begin position="84"/>
        <end position="107"/>
    </location>
</feature>
<dbReference type="RefSeq" id="WP_196151310.1">
    <property type="nucleotide sequence ID" value="NZ_JADMLG010000009.1"/>
</dbReference>